<evidence type="ECO:0000313" key="3">
    <source>
        <dbReference type="Proteomes" id="UP000029120"/>
    </source>
</evidence>
<feature type="compositionally biased region" description="Acidic residues" evidence="1">
    <location>
        <begin position="175"/>
        <end position="219"/>
    </location>
</feature>
<gene>
    <name evidence="2" type="ordered locus">AALP_Aa7g195400</name>
</gene>
<evidence type="ECO:0000313" key="2">
    <source>
        <dbReference type="EMBL" id="KFK29918.1"/>
    </source>
</evidence>
<sequence>MFTDSKRCGLGHEPDPDGGDTVAFDPTTSGCIDDPTSLFARTDDLMSLPGHVDGPKSSGLNDKPMSSGLNGEPISSLRCTEDPTLHELGTDLMPCTDDNAQTTEDPALRNTPMRSSGDEDPMRGDAANVSTRGTRGTDVYGLGDMIPLNDEDLDLPLGRAKASSPDSGAYSYSGEADDDDVEDDDDVNNDKTDDDDVEADRDDIEADNDEDGDEEEIDD</sequence>
<protein>
    <submittedName>
        <fullName evidence="2">Uncharacterized protein</fullName>
    </submittedName>
</protein>
<evidence type="ECO:0000256" key="1">
    <source>
        <dbReference type="SAM" id="MobiDB-lite"/>
    </source>
</evidence>
<dbReference type="Gramene" id="KFK29918">
    <property type="protein sequence ID" value="KFK29918"/>
    <property type="gene ID" value="AALP_AA7G195400"/>
</dbReference>
<name>A0A087GJ66_ARAAL</name>
<feature type="region of interest" description="Disordered" evidence="1">
    <location>
        <begin position="1"/>
        <end position="219"/>
    </location>
</feature>
<reference evidence="3" key="1">
    <citation type="journal article" date="2015" name="Nat. Plants">
        <title>Genome expansion of Arabis alpina linked with retrotransposition and reduced symmetric DNA methylation.</title>
        <authorList>
            <person name="Willing E.M."/>
            <person name="Rawat V."/>
            <person name="Mandakova T."/>
            <person name="Maumus F."/>
            <person name="James G.V."/>
            <person name="Nordstroem K.J."/>
            <person name="Becker C."/>
            <person name="Warthmann N."/>
            <person name="Chica C."/>
            <person name="Szarzynska B."/>
            <person name="Zytnicki M."/>
            <person name="Albani M.C."/>
            <person name="Kiefer C."/>
            <person name="Bergonzi S."/>
            <person name="Castaings L."/>
            <person name="Mateos J.L."/>
            <person name="Berns M.C."/>
            <person name="Bujdoso N."/>
            <person name="Piofczyk T."/>
            <person name="de Lorenzo L."/>
            <person name="Barrero-Sicilia C."/>
            <person name="Mateos I."/>
            <person name="Piednoel M."/>
            <person name="Hagmann J."/>
            <person name="Chen-Min-Tao R."/>
            <person name="Iglesias-Fernandez R."/>
            <person name="Schuster S.C."/>
            <person name="Alonso-Blanco C."/>
            <person name="Roudier F."/>
            <person name="Carbonero P."/>
            <person name="Paz-Ares J."/>
            <person name="Davis S.J."/>
            <person name="Pecinka A."/>
            <person name="Quesneville H."/>
            <person name="Colot V."/>
            <person name="Lysak M.A."/>
            <person name="Weigel D."/>
            <person name="Coupland G."/>
            <person name="Schneeberger K."/>
        </authorList>
    </citation>
    <scope>NUCLEOTIDE SEQUENCE [LARGE SCALE GENOMIC DNA]</scope>
    <source>
        <strain evidence="3">cv. Pajares</strain>
    </source>
</reference>
<dbReference type="Proteomes" id="UP000029120">
    <property type="component" value="Chromosome 7"/>
</dbReference>
<feature type="compositionally biased region" description="Basic and acidic residues" evidence="1">
    <location>
        <begin position="1"/>
        <end position="15"/>
    </location>
</feature>
<accession>A0A087GJ66</accession>
<dbReference type="EMBL" id="CM002875">
    <property type="protein sequence ID" value="KFK29918.1"/>
    <property type="molecule type" value="Genomic_DNA"/>
</dbReference>
<feature type="compositionally biased region" description="Basic and acidic residues" evidence="1">
    <location>
        <begin position="79"/>
        <end position="89"/>
    </location>
</feature>
<keyword evidence="3" id="KW-1185">Reference proteome</keyword>
<proteinExistence type="predicted"/>
<organism evidence="2 3">
    <name type="scientific">Arabis alpina</name>
    <name type="common">Alpine rock-cress</name>
    <dbReference type="NCBI Taxonomy" id="50452"/>
    <lineage>
        <taxon>Eukaryota</taxon>
        <taxon>Viridiplantae</taxon>
        <taxon>Streptophyta</taxon>
        <taxon>Embryophyta</taxon>
        <taxon>Tracheophyta</taxon>
        <taxon>Spermatophyta</taxon>
        <taxon>Magnoliopsida</taxon>
        <taxon>eudicotyledons</taxon>
        <taxon>Gunneridae</taxon>
        <taxon>Pentapetalae</taxon>
        <taxon>rosids</taxon>
        <taxon>malvids</taxon>
        <taxon>Brassicales</taxon>
        <taxon>Brassicaceae</taxon>
        <taxon>Arabideae</taxon>
        <taxon>Arabis</taxon>
    </lineage>
</organism>
<dbReference type="AlphaFoldDB" id="A0A087GJ66"/>